<evidence type="ECO:0000313" key="2">
    <source>
        <dbReference type="Proteomes" id="UP000000753"/>
    </source>
</evidence>
<dbReference type="EMBL" id="CP000472">
    <property type="protein sequence ID" value="ACJ26879.1"/>
    <property type="molecule type" value="Genomic_DNA"/>
</dbReference>
<organism evidence="1 2">
    <name type="scientific">Shewanella piezotolerans (strain WP3 / JCM 13877)</name>
    <dbReference type="NCBI Taxonomy" id="225849"/>
    <lineage>
        <taxon>Bacteria</taxon>
        <taxon>Pseudomonadati</taxon>
        <taxon>Pseudomonadota</taxon>
        <taxon>Gammaproteobacteria</taxon>
        <taxon>Alteromonadales</taxon>
        <taxon>Shewanellaceae</taxon>
        <taxon>Shewanella</taxon>
    </lineage>
</organism>
<reference evidence="1 2" key="1">
    <citation type="journal article" date="2008" name="PLoS ONE">
        <title>Environmental adaptation: genomic analysis of the piezotolerant and psychrotolerant deep-sea iron reducing bacterium Shewanella piezotolerans WP3.</title>
        <authorList>
            <person name="Wang F."/>
            <person name="Wang J."/>
            <person name="Jian H."/>
            <person name="Zhang B."/>
            <person name="Li S."/>
            <person name="Wang F."/>
            <person name="Zeng X."/>
            <person name="Gao L."/>
            <person name="Bartlett D.H."/>
            <person name="Yu J."/>
            <person name="Hu S."/>
            <person name="Xiao X."/>
        </authorList>
    </citation>
    <scope>NUCLEOTIDE SEQUENCE [LARGE SCALE GENOMIC DNA]</scope>
    <source>
        <strain evidence="2">WP3 / JCM 13877</strain>
    </source>
</reference>
<dbReference type="AlphaFoldDB" id="B8CH87"/>
<evidence type="ECO:0008006" key="3">
    <source>
        <dbReference type="Google" id="ProtNLM"/>
    </source>
</evidence>
<dbReference type="Proteomes" id="UP000000753">
    <property type="component" value="Chromosome"/>
</dbReference>
<keyword evidence="2" id="KW-1185">Reference proteome</keyword>
<dbReference type="eggNOG" id="ENOG503374E">
    <property type="taxonomic scope" value="Bacteria"/>
</dbReference>
<dbReference type="PROSITE" id="PS51257">
    <property type="entry name" value="PROKAR_LIPOPROTEIN"/>
    <property type="match status" value="1"/>
</dbReference>
<dbReference type="STRING" id="225849.swp_0031"/>
<dbReference type="HOGENOM" id="CLU_844523_0_0_6"/>
<name>B8CH87_SHEPW</name>
<sequence>MDINMYKKAFVALAVLTAITGCKSTGPNVCSASTRVELPVSERVVKGTASTKVIIFEPDLKVDSDKGKTITAAFHQSLSKQVDITGSNIVDRSLAKKLKSELQIAEASGIYSSEGVPVADFAIFTDIGVASFSREFKAAHKAYDPTQDKRVYVAAACHFEAKIEASTRAVSLPDMLTLDQIEFTGDSSHSYDTTNSHCPISNDQINSMIAKAAKYSVTRSDELKNLLAPRASIVEMRQCDAGTMVRIDMGSRHGVEPEWDVDFITHEKVTNYAGEIEIETSGYGEGEVINNAEHGIKPNHSWVIIDRSMAGKVKRGDTVKVKFESACNSMGSFLGSFCHDADETISDTSLSDLFKF</sequence>
<dbReference type="KEGG" id="swp:swp_0031"/>
<accession>B8CH87</accession>
<proteinExistence type="predicted"/>
<protein>
    <recommendedName>
        <fullName evidence="3">Lipoprotein</fullName>
    </recommendedName>
</protein>
<evidence type="ECO:0000313" key="1">
    <source>
        <dbReference type="EMBL" id="ACJ26879.1"/>
    </source>
</evidence>
<gene>
    <name evidence="1" type="ordered locus">swp_0031</name>
</gene>